<sequence>MDSEFSNIKHWVKGIQNMIYKYPHEYHHYIRNIKNLFVNELTEDNKNETVNNLLLLNEFENKLQNMIYQYETLTNDILKYITSMQYKLTGITVLND</sequence>
<evidence type="ECO:0000313" key="2">
    <source>
        <dbReference type="EMBL" id="KAK8834076.1"/>
    </source>
</evidence>
<evidence type="ECO:0000313" key="3">
    <source>
        <dbReference type="Proteomes" id="UP001470230"/>
    </source>
</evidence>
<comment type="caution">
    <text evidence="2">The sequence shown here is derived from an EMBL/GenBank/DDBJ whole genome shotgun (WGS) entry which is preliminary data.</text>
</comment>
<protein>
    <recommendedName>
        <fullName evidence="1">PH domain-containing protein</fullName>
    </recommendedName>
</protein>
<gene>
    <name evidence="2" type="ORF">M9Y10_036602</name>
</gene>
<proteinExistence type="predicted"/>
<keyword evidence="3" id="KW-1185">Reference proteome</keyword>
<dbReference type="Proteomes" id="UP001470230">
    <property type="component" value="Unassembled WGS sequence"/>
</dbReference>
<name>A0ABR2GK82_9EUKA</name>
<dbReference type="PROSITE" id="PS50003">
    <property type="entry name" value="PH_DOMAIN"/>
    <property type="match status" value="1"/>
</dbReference>
<accession>A0ABR2GK82</accession>
<organism evidence="2 3">
    <name type="scientific">Tritrichomonas musculus</name>
    <dbReference type="NCBI Taxonomy" id="1915356"/>
    <lineage>
        <taxon>Eukaryota</taxon>
        <taxon>Metamonada</taxon>
        <taxon>Parabasalia</taxon>
        <taxon>Tritrichomonadida</taxon>
        <taxon>Tritrichomonadidae</taxon>
        <taxon>Tritrichomonas</taxon>
    </lineage>
</organism>
<reference evidence="2 3" key="1">
    <citation type="submission" date="2024-04" db="EMBL/GenBank/DDBJ databases">
        <title>Tritrichomonas musculus Genome.</title>
        <authorList>
            <person name="Alves-Ferreira E."/>
            <person name="Grigg M."/>
            <person name="Lorenzi H."/>
            <person name="Galac M."/>
        </authorList>
    </citation>
    <scope>NUCLEOTIDE SEQUENCE [LARGE SCALE GENOMIC DNA]</scope>
    <source>
        <strain evidence="2 3">EAF2021</strain>
    </source>
</reference>
<dbReference type="EMBL" id="JAPFFF010000525">
    <property type="protein sequence ID" value="KAK8834076.1"/>
    <property type="molecule type" value="Genomic_DNA"/>
</dbReference>
<evidence type="ECO:0000259" key="1">
    <source>
        <dbReference type="PROSITE" id="PS50003"/>
    </source>
</evidence>
<feature type="domain" description="PH" evidence="1">
    <location>
        <begin position="1"/>
        <end position="20"/>
    </location>
</feature>
<dbReference type="InterPro" id="IPR001849">
    <property type="entry name" value="PH_domain"/>
</dbReference>